<dbReference type="InterPro" id="IPR036273">
    <property type="entry name" value="CRAL/TRIO_N_dom_sf"/>
</dbReference>
<dbReference type="InterPro" id="IPR001251">
    <property type="entry name" value="CRAL-TRIO_dom"/>
</dbReference>
<accession>A0A9Q0MG49</accession>
<name>A0A9Q0MG49_BLOTA</name>
<proteinExistence type="predicted"/>
<dbReference type="CDD" id="cd00170">
    <property type="entry name" value="SEC14"/>
    <property type="match status" value="1"/>
</dbReference>
<dbReference type="SUPFAM" id="SSF46938">
    <property type="entry name" value="CRAL/TRIO N-terminal domain"/>
    <property type="match status" value="1"/>
</dbReference>
<dbReference type="Pfam" id="PF00650">
    <property type="entry name" value="CRAL_TRIO"/>
    <property type="match status" value="1"/>
</dbReference>
<evidence type="ECO:0000313" key="3">
    <source>
        <dbReference type="Proteomes" id="UP001142055"/>
    </source>
</evidence>
<dbReference type="AlphaFoldDB" id="A0A9Q0MG49"/>
<dbReference type="GO" id="GO:0140284">
    <property type="term" value="C:endoplasmic reticulum-endosome membrane contact site"/>
    <property type="evidence" value="ECO:0007669"/>
    <property type="project" value="TreeGrafter"/>
</dbReference>
<dbReference type="PANTHER" id="PTHR46384">
    <property type="entry name" value="MOTILE SPERM DOMAIN-CONTAINING PROTEIN 2"/>
    <property type="match status" value="1"/>
</dbReference>
<sequence length="285" mass="33982">MTPPPSSSQTSLKSYELKLPVQREFGINEMRKQFENEIVKHPNDFHPIDIERVRTNDWQTLRFLHRSETVQKAFNRLIETLRWKMMNQLHEINDEDFAREFYQINSIELTGRNSTNQLVVWSTSKYCRDFSELKPHIMKFVIHEIEFLDRQSLDNGIILINDCKYVGLLSIDIDITRYANEIVMKHYPCMIRQNIVINLSMLLDPFYRIILTFMDDEIRDKTKVLNLKNLDQYLDAEFIPVEYGGKRSVHDVRIPNNTKSYMEMPELNLTDAQLKRYKSILSRLQ</sequence>
<dbReference type="Proteomes" id="UP001142055">
    <property type="component" value="Chromosome 1"/>
</dbReference>
<gene>
    <name evidence="2" type="ORF">RDWZM_002302</name>
</gene>
<comment type="caution">
    <text evidence="2">The sequence shown here is derived from an EMBL/GenBank/DDBJ whole genome shotgun (WGS) entry which is preliminary data.</text>
</comment>
<evidence type="ECO:0000259" key="1">
    <source>
        <dbReference type="PROSITE" id="PS50191"/>
    </source>
</evidence>
<protein>
    <recommendedName>
        <fullName evidence="1">CRAL-TRIO domain-containing protein</fullName>
    </recommendedName>
</protein>
<dbReference type="SMART" id="SM00516">
    <property type="entry name" value="SEC14"/>
    <property type="match status" value="1"/>
</dbReference>
<reference evidence="2" key="1">
    <citation type="submission" date="2022-12" db="EMBL/GenBank/DDBJ databases">
        <title>Genome assemblies of Blomia tropicalis.</title>
        <authorList>
            <person name="Cui Y."/>
        </authorList>
    </citation>
    <scope>NUCLEOTIDE SEQUENCE</scope>
    <source>
        <tissue evidence="2">Adult mites</tissue>
    </source>
</reference>
<organism evidence="2 3">
    <name type="scientific">Blomia tropicalis</name>
    <name type="common">Mite</name>
    <dbReference type="NCBI Taxonomy" id="40697"/>
    <lineage>
        <taxon>Eukaryota</taxon>
        <taxon>Metazoa</taxon>
        <taxon>Ecdysozoa</taxon>
        <taxon>Arthropoda</taxon>
        <taxon>Chelicerata</taxon>
        <taxon>Arachnida</taxon>
        <taxon>Acari</taxon>
        <taxon>Acariformes</taxon>
        <taxon>Sarcoptiformes</taxon>
        <taxon>Astigmata</taxon>
        <taxon>Glycyphagoidea</taxon>
        <taxon>Echimyopodidae</taxon>
        <taxon>Blomia</taxon>
    </lineage>
</organism>
<evidence type="ECO:0000313" key="2">
    <source>
        <dbReference type="EMBL" id="KAJ6223757.1"/>
    </source>
</evidence>
<dbReference type="PANTHER" id="PTHR46384:SF1">
    <property type="entry name" value="MOTILE SPERM DOMAIN-CONTAINING PROTEIN 2"/>
    <property type="match status" value="1"/>
</dbReference>
<keyword evidence="3" id="KW-1185">Reference proteome</keyword>
<dbReference type="EMBL" id="JAPWDV010000001">
    <property type="protein sequence ID" value="KAJ6223757.1"/>
    <property type="molecule type" value="Genomic_DNA"/>
</dbReference>
<dbReference type="Gene3D" id="3.40.525.10">
    <property type="entry name" value="CRAL-TRIO lipid binding domain"/>
    <property type="match status" value="1"/>
</dbReference>
<dbReference type="InterPro" id="IPR053012">
    <property type="entry name" value="ER-organelle_contact"/>
</dbReference>
<dbReference type="PROSITE" id="PS50191">
    <property type="entry name" value="CRAL_TRIO"/>
    <property type="match status" value="1"/>
</dbReference>
<dbReference type="OMA" id="RMNGIND"/>
<dbReference type="SUPFAM" id="SSF52087">
    <property type="entry name" value="CRAL/TRIO domain"/>
    <property type="match status" value="1"/>
</dbReference>
<dbReference type="GO" id="GO:0012505">
    <property type="term" value="C:endomembrane system"/>
    <property type="evidence" value="ECO:0007669"/>
    <property type="project" value="TreeGrafter"/>
</dbReference>
<feature type="domain" description="CRAL-TRIO" evidence="1">
    <location>
        <begin position="147"/>
        <end position="251"/>
    </location>
</feature>
<dbReference type="InterPro" id="IPR036865">
    <property type="entry name" value="CRAL-TRIO_dom_sf"/>
</dbReference>